<keyword evidence="6" id="KW-0479">Metal-binding</keyword>
<evidence type="ECO:0000256" key="2">
    <source>
        <dbReference type="ARBA" id="ARBA00004370"/>
    </source>
</evidence>
<comment type="subcellular location">
    <subcellularLocation>
        <location evidence="2">Membrane</location>
    </subcellularLocation>
</comment>
<comment type="catalytic activity">
    <reaction evidence="1">
        <text>ATP = 3',5'-cyclic AMP + diphosphate</text>
        <dbReference type="Rhea" id="RHEA:15389"/>
        <dbReference type="ChEBI" id="CHEBI:30616"/>
        <dbReference type="ChEBI" id="CHEBI:33019"/>
        <dbReference type="ChEBI" id="CHEBI:58165"/>
        <dbReference type="EC" id="4.6.1.1"/>
    </reaction>
</comment>
<reference evidence="20 21" key="1">
    <citation type="submission" date="2017-06" db="EMBL/GenBank/DDBJ databases">
        <title>Genome sequencing of cyanobaciteial culture collection at National Institute for Environmental Studies (NIES).</title>
        <authorList>
            <person name="Hirose Y."/>
            <person name="Shimura Y."/>
            <person name="Fujisawa T."/>
            <person name="Nakamura Y."/>
            <person name="Kawachi M."/>
        </authorList>
    </citation>
    <scope>NUCLEOTIDE SEQUENCE [LARGE SCALE GENOMIC DNA]</scope>
    <source>
        <strain evidence="20 21">NIES-267</strain>
    </source>
</reference>
<feature type="transmembrane region" description="Helical" evidence="18">
    <location>
        <begin position="15"/>
        <end position="36"/>
    </location>
</feature>
<evidence type="ECO:0000256" key="5">
    <source>
        <dbReference type="ARBA" id="ARBA00022692"/>
    </source>
</evidence>
<dbReference type="GO" id="GO:0005524">
    <property type="term" value="F:ATP binding"/>
    <property type="evidence" value="ECO:0007669"/>
    <property type="project" value="UniProtKB-KW"/>
</dbReference>
<dbReference type="PROSITE" id="PS50125">
    <property type="entry name" value="GUANYLATE_CYCLASE_2"/>
    <property type="match status" value="1"/>
</dbReference>
<evidence type="ECO:0000259" key="19">
    <source>
        <dbReference type="PROSITE" id="PS50125"/>
    </source>
</evidence>
<evidence type="ECO:0000256" key="15">
    <source>
        <dbReference type="ARBA" id="ARBA00032637"/>
    </source>
</evidence>
<dbReference type="GO" id="GO:0006171">
    <property type="term" value="P:cAMP biosynthetic process"/>
    <property type="evidence" value="ECO:0007669"/>
    <property type="project" value="UniProtKB-KW"/>
</dbReference>
<dbReference type="GO" id="GO:0004383">
    <property type="term" value="F:guanylate cyclase activity"/>
    <property type="evidence" value="ECO:0007669"/>
    <property type="project" value="TreeGrafter"/>
</dbReference>
<sequence length="454" mass="50223">MSKNPILNTSTRNLTIFYTFSLGLIACLSVLGQIIVQGMLSQQQKNLEVVSLIEERQTLCQEVIKFVALLKLKPETRNNPQELKKLQQLVVDWKDSGTELANATKNTPGLSPAQKVELQNKLAEMKPAGVGFREAAAKIVTEGRRSRGARLSEESSVNQLLAEEEILMQGLEDVSNWYTQETIAGVNRLKQVEYGLLGITLLVLLLEGILVFRPAVNKIQDTLGKLALEQAQSENLLLNILPHPIAQRLKQSQPSKKTKTDNIMIADGYNDATVMFADIVGFTDLSGRIPPQQLVDLLNQIFSRFDLIAESYKLEKIKTIGDAYMVVGGLPNPRTDHAAAIANMAIDMLDAIAQFNIDTGEKFQIRIGINSGAVVAGVIGIKKFTYDLWGDTVNIASRMESHGNPGRIHVSEATYELLKDNFLFEERGVTSIKGKGEMQTYWLKGKNNLAKSVE</sequence>
<dbReference type="GO" id="GO:0001653">
    <property type="term" value="F:peptide receptor activity"/>
    <property type="evidence" value="ECO:0007669"/>
    <property type="project" value="TreeGrafter"/>
</dbReference>
<proteinExistence type="inferred from homology"/>
<organism evidence="20 21">
    <name type="scientific">Calothrix parasitica NIES-267</name>
    <dbReference type="NCBI Taxonomy" id="1973488"/>
    <lineage>
        <taxon>Bacteria</taxon>
        <taxon>Bacillati</taxon>
        <taxon>Cyanobacteriota</taxon>
        <taxon>Cyanophyceae</taxon>
        <taxon>Nostocales</taxon>
        <taxon>Calotrichaceae</taxon>
        <taxon>Calothrix</taxon>
    </lineage>
</organism>
<protein>
    <recommendedName>
        <fullName evidence="4">Adenylate cyclase</fullName>
        <ecNumber evidence="3">4.6.1.1</ecNumber>
    </recommendedName>
    <alternativeName>
        <fullName evidence="14">ATP pyrophosphate-lyase</fullName>
    </alternativeName>
    <alternativeName>
        <fullName evidence="15">Adenylyl cyclase</fullName>
    </alternativeName>
</protein>
<evidence type="ECO:0000256" key="11">
    <source>
        <dbReference type="ARBA" id="ARBA00022998"/>
    </source>
</evidence>
<comment type="subunit">
    <text evidence="16">Homodimer. Can also exist as monomer.</text>
</comment>
<dbReference type="Proteomes" id="UP000218418">
    <property type="component" value="Chromosome"/>
</dbReference>
<evidence type="ECO:0000256" key="3">
    <source>
        <dbReference type="ARBA" id="ARBA00012201"/>
    </source>
</evidence>
<evidence type="ECO:0000256" key="4">
    <source>
        <dbReference type="ARBA" id="ARBA00021420"/>
    </source>
</evidence>
<keyword evidence="21" id="KW-1185">Reference proteome</keyword>
<dbReference type="SMART" id="SM00044">
    <property type="entry name" value="CYCc"/>
    <property type="match status" value="1"/>
</dbReference>
<dbReference type="SUPFAM" id="SSF55073">
    <property type="entry name" value="Nucleotide cyclase"/>
    <property type="match status" value="1"/>
</dbReference>
<dbReference type="Gene3D" id="3.30.70.1230">
    <property type="entry name" value="Nucleotide cyclase"/>
    <property type="match status" value="1"/>
</dbReference>
<evidence type="ECO:0000256" key="10">
    <source>
        <dbReference type="ARBA" id="ARBA00022989"/>
    </source>
</evidence>
<keyword evidence="7" id="KW-0547">Nucleotide-binding</keyword>
<evidence type="ECO:0000256" key="7">
    <source>
        <dbReference type="ARBA" id="ARBA00022741"/>
    </source>
</evidence>
<keyword evidence="5 18" id="KW-0812">Transmembrane</keyword>
<keyword evidence="8" id="KW-0067">ATP-binding</keyword>
<keyword evidence="9" id="KW-0460">Magnesium</keyword>
<dbReference type="OrthoDB" id="315417at2"/>
<evidence type="ECO:0000256" key="18">
    <source>
        <dbReference type="SAM" id="Phobius"/>
    </source>
</evidence>
<dbReference type="GO" id="GO:0035556">
    <property type="term" value="P:intracellular signal transduction"/>
    <property type="evidence" value="ECO:0007669"/>
    <property type="project" value="InterPro"/>
</dbReference>
<dbReference type="InterPro" id="IPR050401">
    <property type="entry name" value="Cyclic_nucleotide_synthase"/>
</dbReference>
<evidence type="ECO:0000256" key="8">
    <source>
        <dbReference type="ARBA" id="ARBA00022840"/>
    </source>
</evidence>
<dbReference type="InterPro" id="IPR029787">
    <property type="entry name" value="Nucleotide_cyclase"/>
</dbReference>
<dbReference type="PANTHER" id="PTHR11920">
    <property type="entry name" value="GUANYLYL CYCLASE"/>
    <property type="match status" value="1"/>
</dbReference>
<evidence type="ECO:0000313" key="21">
    <source>
        <dbReference type="Proteomes" id="UP000218418"/>
    </source>
</evidence>
<evidence type="ECO:0000256" key="16">
    <source>
        <dbReference type="ARBA" id="ARBA00064436"/>
    </source>
</evidence>
<name>A0A1Z4LJU4_9CYAN</name>
<dbReference type="FunFam" id="3.30.70.1230:FF:000033">
    <property type="entry name" value="Adenylate cyclase"/>
    <property type="match status" value="1"/>
</dbReference>
<evidence type="ECO:0000256" key="9">
    <source>
        <dbReference type="ARBA" id="ARBA00022842"/>
    </source>
</evidence>
<keyword evidence="12 18" id="KW-0472">Membrane</keyword>
<dbReference type="CDD" id="cd07302">
    <property type="entry name" value="CHD"/>
    <property type="match status" value="1"/>
</dbReference>
<dbReference type="GO" id="GO:0004016">
    <property type="term" value="F:adenylate cyclase activity"/>
    <property type="evidence" value="ECO:0007669"/>
    <property type="project" value="UniProtKB-EC"/>
</dbReference>
<dbReference type="EC" id="4.6.1.1" evidence="3"/>
<feature type="domain" description="Guanylate cyclase" evidence="19">
    <location>
        <begin position="273"/>
        <end position="400"/>
    </location>
</feature>
<dbReference type="PROSITE" id="PS51257">
    <property type="entry name" value="PROKAR_LIPOPROTEIN"/>
    <property type="match status" value="1"/>
</dbReference>
<dbReference type="Pfam" id="PF00211">
    <property type="entry name" value="Guanylate_cyc"/>
    <property type="match status" value="1"/>
</dbReference>
<dbReference type="AlphaFoldDB" id="A0A1Z4LJU4"/>
<dbReference type="InterPro" id="IPR018297">
    <property type="entry name" value="A/G_cyclase_CS"/>
</dbReference>
<evidence type="ECO:0000256" key="12">
    <source>
        <dbReference type="ARBA" id="ARBA00023136"/>
    </source>
</evidence>
<evidence type="ECO:0000256" key="17">
    <source>
        <dbReference type="RuleBase" id="RU000405"/>
    </source>
</evidence>
<evidence type="ECO:0000256" key="14">
    <source>
        <dbReference type="ARBA" id="ARBA00032597"/>
    </source>
</evidence>
<dbReference type="EMBL" id="AP018227">
    <property type="protein sequence ID" value="BAY81368.1"/>
    <property type="molecule type" value="Genomic_DNA"/>
</dbReference>
<gene>
    <name evidence="20" type="ORF">NIES267_08440</name>
</gene>
<dbReference type="GO" id="GO:0007168">
    <property type="term" value="P:receptor guanylyl cyclase signaling pathway"/>
    <property type="evidence" value="ECO:0007669"/>
    <property type="project" value="TreeGrafter"/>
</dbReference>
<keyword evidence="10 18" id="KW-1133">Transmembrane helix</keyword>
<evidence type="ECO:0000313" key="20">
    <source>
        <dbReference type="EMBL" id="BAY81368.1"/>
    </source>
</evidence>
<dbReference type="GO" id="GO:0046872">
    <property type="term" value="F:metal ion binding"/>
    <property type="evidence" value="ECO:0007669"/>
    <property type="project" value="UniProtKB-KW"/>
</dbReference>
<evidence type="ECO:0000256" key="13">
    <source>
        <dbReference type="ARBA" id="ARBA00023239"/>
    </source>
</evidence>
<comment type="similarity">
    <text evidence="17">Belongs to the adenylyl cyclase class-4/guanylyl cyclase family.</text>
</comment>
<keyword evidence="13 17" id="KW-0456">Lyase</keyword>
<dbReference type="GO" id="GO:0005886">
    <property type="term" value="C:plasma membrane"/>
    <property type="evidence" value="ECO:0007669"/>
    <property type="project" value="TreeGrafter"/>
</dbReference>
<dbReference type="PROSITE" id="PS00452">
    <property type="entry name" value="GUANYLATE_CYCLASE_1"/>
    <property type="match status" value="1"/>
</dbReference>
<evidence type="ECO:0000256" key="1">
    <source>
        <dbReference type="ARBA" id="ARBA00001593"/>
    </source>
</evidence>
<accession>A0A1Z4LJU4</accession>
<evidence type="ECO:0000256" key="6">
    <source>
        <dbReference type="ARBA" id="ARBA00022723"/>
    </source>
</evidence>
<dbReference type="PANTHER" id="PTHR11920:SF335">
    <property type="entry name" value="GUANYLATE CYCLASE"/>
    <property type="match status" value="1"/>
</dbReference>
<dbReference type="InterPro" id="IPR001054">
    <property type="entry name" value="A/G_cyclase"/>
</dbReference>
<keyword evidence="11" id="KW-0115">cAMP biosynthesis</keyword>